<dbReference type="HAMAP" id="MF_00074">
    <property type="entry name" value="16SrRNA_methyltr_G"/>
    <property type="match status" value="1"/>
</dbReference>
<dbReference type="OrthoDB" id="9808773at2"/>
<dbReference type="EMBL" id="VCLB01000001">
    <property type="protein sequence ID" value="TNB49831.1"/>
    <property type="molecule type" value="Genomic_DNA"/>
</dbReference>
<dbReference type="EC" id="2.1.1.170" evidence="6"/>
<evidence type="ECO:0000256" key="4">
    <source>
        <dbReference type="ARBA" id="ARBA00022679"/>
    </source>
</evidence>
<reference evidence="7 8" key="2">
    <citation type="submission" date="2019-06" db="EMBL/GenBank/DDBJ databases">
        <title>Martelella lutilitoris sp. nov., isolated from a tidal mudflat.</title>
        <authorList>
            <person name="Kim Y.-J."/>
        </authorList>
    </citation>
    <scope>NUCLEOTIDE SEQUENCE [LARGE SCALE GENOMIC DNA]</scope>
    <source>
        <strain evidence="7 8">GH2-6</strain>
    </source>
</reference>
<comment type="caution">
    <text evidence="6">Lacks conserved residue(s) required for the propagation of feature annotation.</text>
</comment>
<evidence type="ECO:0000313" key="7">
    <source>
        <dbReference type="EMBL" id="TNB49831.1"/>
    </source>
</evidence>
<comment type="subcellular location">
    <subcellularLocation>
        <location evidence="6">Cytoplasm</location>
    </subcellularLocation>
</comment>
<evidence type="ECO:0000256" key="2">
    <source>
        <dbReference type="ARBA" id="ARBA00022552"/>
    </source>
</evidence>
<comment type="similarity">
    <text evidence="6">Belongs to the methyltransferase superfamily. RNA methyltransferase RsmG family.</text>
</comment>
<dbReference type="PIRSF" id="PIRSF003078">
    <property type="entry name" value="GidB"/>
    <property type="match status" value="1"/>
</dbReference>
<dbReference type="GO" id="GO:0005829">
    <property type="term" value="C:cytosol"/>
    <property type="evidence" value="ECO:0007669"/>
    <property type="project" value="TreeGrafter"/>
</dbReference>
<dbReference type="NCBIfam" id="TIGR00138">
    <property type="entry name" value="rsmG_gidB"/>
    <property type="match status" value="1"/>
</dbReference>
<keyword evidence="2 6" id="KW-0698">rRNA processing</keyword>
<gene>
    <name evidence="6 7" type="primary">rsmG</name>
    <name evidence="7" type="ORF">FF124_02395</name>
</gene>
<dbReference type="RefSeq" id="WP_138746870.1">
    <property type="nucleotide sequence ID" value="NZ_VCLB01000001.1"/>
</dbReference>
<comment type="function">
    <text evidence="6">Specifically methylates the N7 position of guanine in position 527 of 16S rRNA.</text>
</comment>
<evidence type="ECO:0000256" key="6">
    <source>
        <dbReference type="HAMAP-Rule" id="MF_00074"/>
    </source>
</evidence>
<dbReference type="PANTHER" id="PTHR31760:SF0">
    <property type="entry name" value="S-ADENOSYL-L-METHIONINE-DEPENDENT METHYLTRANSFERASES SUPERFAMILY PROTEIN"/>
    <property type="match status" value="1"/>
</dbReference>
<feature type="binding site" evidence="6">
    <location>
        <position position="71"/>
    </location>
    <ligand>
        <name>S-adenosyl-L-methionine</name>
        <dbReference type="ChEBI" id="CHEBI:59789"/>
    </ligand>
</feature>
<evidence type="ECO:0000313" key="8">
    <source>
        <dbReference type="Proteomes" id="UP000307874"/>
    </source>
</evidence>
<dbReference type="Gene3D" id="3.40.50.150">
    <property type="entry name" value="Vaccinia Virus protein VP39"/>
    <property type="match status" value="1"/>
</dbReference>
<name>A0A5C4JXD5_9HYPH</name>
<comment type="caution">
    <text evidence="7">The sequence shown here is derived from an EMBL/GenBank/DDBJ whole genome shotgun (WGS) entry which is preliminary data.</text>
</comment>
<dbReference type="AlphaFoldDB" id="A0A5C4JXD5"/>
<protein>
    <recommendedName>
        <fullName evidence="6">Ribosomal RNA small subunit methyltransferase G</fullName>
        <ecNumber evidence="6">2.1.1.170</ecNumber>
    </recommendedName>
    <alternativeName>
        <fullName evidence="6">16S rRNA 7-methylguanosine methyltransferase</fullName>
        <shortName evidence="6">16S rRNA m7G methyltransferase</shortName>
    </alternativeName>
</protein>
<dbReference type="GO" id="GO:0070043">
    <property type="term" value="F:rRNA (guanine-N7-)-methyltransferase activity"/>
    <property type="evidence" value="ECO:0007669"/>
    <property type="project" value="UniProtKB-UniRule"/>
</dbReference>
<reference evidence="7 8" key="1">
    <citation type="submission" date="2019-05" db="EMBL/GenBank/DDBJ databases">
        <authorList>
            <person name="Lee S.D."/>
        </authorList>
    </citation>
    <scope>NUCLEOTIDE SEQUENCE [LARGE SCALE GENOMIC DNA]</scope>
    <source>
        <strain evidence="7 8">GH2-6</strain>
    </source>
</reference>
<keyword evidence="8" id="KW-1185">Reference proteome</keyword>
<dbReference type="PANTHER" id="PTHR31760">
    <property type="entry name" value="S-ADENOSYL-L-METHIONINE-DEPENDENT METHYLTRANSFERASES SUPERFAMILY PROTEIN"/>
    <property type="match status" value="1"/>
</dbReference>
<dbReference type="Proteomes" id="UP000307874">
    <property type="component" value="Unassembled WGS sequence"/>
</dbReference>
<evidence type="ECO:0000256" key="1">
    <source>
        <dbReference type="ARBA" id="ARBA00022490"/>
    </source>
</evidence>
<evidence type="ECO:0000256" key="3">
    <source>
        <dbReference type="ARBA" id="ARBA00022603"/>
    </source>
</evidence>
<keyword evidence="5 6" id="KW-0949">S-adenosyl-L-methionine</keyword>
<evidence type="ECO:0000256" key="5">
    <source>
        <dbReference type="ARBA" id="ARBA00022691"/>
    </source>
</evidence>
<accession>A0A5C4JXD5</accession>
<feature type="binding site" evidence="6">
    <location>
        <begin position="119"/>
        <end position="120"/>
    </location>
    <ligand>
        <name>S-adenosyl-L-methionine</name>
        <dbReference type="ChEBI" id="CHEBI:59789"/>
    </ligand>
</feature>
<comment type="catalytic activity">
    <reaction evidence="6">
        <text>guanosine(527) in 16S rRNA + S-adenosyl-L-methionine = N(7)-methylguanosine(527) in 16S rRNA + S-adenosyl-L-homocysteine</text>
        <dbReference type="Rhea" id="RHEA:42732"/>
        <dbReference type="Rhea" id="RHEA-COMP:10209"/>
        <dbReference type="Rhea" id="RHEA-COMP:10210"/>
        <dbReference type="ChEBI" id="CHEBI:57856"/>
        <dbReference type="ChEBI" id="CHEBI:59789"/>
        <dbReference type="ChEBI" id="CHEBI:74269"/>
        <dbReference type="ChEBI" id="CHEBI:74480"/>
        <dbReference type="EC" id="2.1.1.170"/>
    </reaction>
</comment>
<organism evidence="7 8">
    <name type="scientific">Martelella lutilitoris</name>
    <dbReference type="NCBI Taxonomy" id="2583532"/>
    <lineage>
        <taxon>Bacteria</taxon>
        <taxon>Pseudomonadati</taxon>
        <taxon>Pseudomonadota</taxon>
        <taxon>Alphaproteobacteria</taxon>
        <taxon>Hyphomicrobiales</taxon>
        <taxon>Aurantimonadaceae</taxon>
        <taxon>Martelella</taxon>
    </lineage>
</organism>
<dbReference type="InterPro" id="IPR003682">
    <property type="entry name" value="rRNA_ssu_MeTfrase_G"/>
</dbReference>
<keyword evidence="3 6" id="KW-0489">Methyltransferase</keyword>
<sequence length="207" mass="23086">MKLNGQIVSRETQARLEAFAAHFEKWAKSINLVAPSTRQQFWDRHVADSAQVYQLSPEPKTWIDIGSGGGFPGLITAILLAERGEGWVHLVESNNKKASFLRTAIRETGARASVHAVRAETAPDEIETCDAISARALADLSLLFEYAAPWFAAKTGFRAFFHKGRYYQREIDKARDHWDFDLVKHESKVEPGSVILEISRLASSSAS</sequence>
<dbReference type="Pfam" id="PF02527">
    <property type="entry name" value="GidB"/>
    <property type="match status" value="1"/>
</dbReference>
<proteinExistence type="inferred from homology"/>
<feature type="binding site" evidence="6">
    <location>
        <position position="66"/>
    </location>
    <ligand>
        <name>S-adenosyl-L-methionine</name>
        <dbReference type="ChEBI" id="CHEBI:59789"/>
    </ligand>
</feature>
<keyword evidence="1 6" id="KW-0963">Cytoplasm</keyword>
<feature type="binding site" evidence="6">
    <location>
        <position position="135"/>
    </location>
    <ligand>
        <name>S-adenosyl-L-methionine</name>
        <dbReference type="ChEBI" id="CHEBI:59789"/>
    </ligand>
</feature>
<dbReference type="SUPFAM" id="SSF53335">
    <property type="entry name" value="S-adenosyl-L-methionine-dependent methyltransferases"/>
    <property type="match status" value="1"/>
</dbReference>
<dbReference type="InterPro" id="IPR029063">
    <property type="entry name" value="SAM-dependent_MTases_sf"/>
</dbReference>
<keyword evidence="4 6" id="KW-0808">Transferase</keyword>